<keyword evidence="6 11" id="KW-0812">Transmembrane</keyword>
<evidence type="ECO:0000256" key="2">
    <source>
        <dbReference type="ARBA" id="ARBA00004651"/>
    </source>
</evidence>
<dbReference type="GO" id="GO:0005886">
    <property type="term" value="C:plasma membrane"/>
    <property type="evidence" value="ECO:0007669"/>
    <property type="project" value="UniProtKB-SubCell"/>
</dbReference>
<dbReference type="Gene3D" id="1.20.140.150">
    <property type="match status" value="1"/>
</dbReference>
<gene>
    <name evidence="12" type="ORF">HF521_016645</name>
</gene>
<dbReference type="PROSITE" id="PS01346">
    <property type="entry name" value="CLAUDIN"/>
    <property type="match status" value="1"/>
</dbReference>
<feature type="compositionally biased region" description="Basic residues" evidence="10">
    <location>
        <begin position="232"/>
        <end position="245"/>
    </location>
</feature>
<evidence type="ECO:0000313" key="12">
    <source>
        <dbReference type="EMBL" id="KAF7709795.1"/>
    </source>
</evidence>
<keyword evidence="4" id="KW-0796">Tight junction</keyword>
<dbReference type="InterPro" id="IPR017974">
    <property type="entry name" value="Claudin_CS"/>
</dbReference>
<protein>
    <recommendedName>
        <fullName evidence="14">Claudin</fullName>
    </recommendedName>
</protein>
<comment type="subcellular location">
    <subcellularLocation>
        <location evidence="1">Cell junction</location>
        <location evidence="1">Tight junction</location>
    </subcellularLocation>
    <subcellularLocation>
        <location evidence="2">Cell membrane</location>
        <topology evidence="2">Multi-pass membrane protein</topology>
    </subcellularLocation>
</comment>
<evidence type="ECO:0000256" key="3">
    <source>
        <dbReference type="ARBA" id="ARBA00008295"/>
    </source>
</evidence>
<evidence type="ECO:0000256" key="7">
    <source>
        <dbReference type="ARBA" id="ARBA00022949"/>
    </source>
</evidence>
<name>A0A8T0BSE3_SILME</name>
<sequence>MKYRTIVMYIEIGCFVACVVGWILIFSTLPMEYWTYSEVASTVLTTNYFHSNLWKDCTSDSTGMVDCKMFPTLLALPPYIQMCRALIILSILLGIFGAILALVGMKCTKLGGSEIANARVTFAAGMNYIASGLCSLFAYTSYGIKVVEEFLDPNYQNQKFELGAPLYMGWMGSLLLISGGVIYSIFGGREGCHSRSTKKKKVKYSAYGRPSIAITEPRKTATIRQPSARPHIERKKSGRTKKAKGYRKDEYV</sequence>
<feature type="transmembrane region" description="Helical" evidence="11">
    <location>
        <begin position="7"/>
        <end position="29"/>
    </location>
</feature>
<accession>A0A8T0BSE3</accession>
<evidence type="ECO:0008006" key="14">
    <source>
        <dbReference type="Google" id="ProtNLM"/>
    </source>
</evidence>
<dbReference type="OrthoDB" id="9936647at2759"/>
<evidence type="ECO:0000256" key="10">
    <source>
        <dbReference type="SAM" id="MobiDB-lite"/>
    </source>
</evidence>
<keyword evidence="7" id="KW-0965">Cell junction</keyword>
<evidence type="ECO:0000256" key="9">
    <source>
        <dbReference type="ARBA" id="ARBA00023136"/>
    </source>
</evidence>
<reference evidence="12" key="1">
    <citation type="submission" date="2020-08" db="EMBL/GenBank/DDBJ databases">
        <title>Chromosome-level assembly of Southern catfish (Silurus meridionalis) provides insights into visual adaptation to the nocturnal and benthic lifestyles.</title>
        <authorList>
            <person name="Zhang Y."/>
            <person name="Wang D."/>
            <person name="Peng Z."/>
        </authorList>
    </citation>
    <scope>NUCLEOTIDE SEQUENCE</scope>
    <source>
        <strain evidence="12">SWU-2019-XX</strain>
        <tissue evidence="12">Muscle</tissue>
    </source>
</reference>
<keyword evidence="8 11" id="KW-1133">Transmembrane helix</keyword>
<evidence type="ECO:0000256" key="1">
    <source>
        <dbReference type="ARBA" id="ARBA00004435"/>
    </source>
</evidence>
<evidence type="ECO:0000256" key="8">
    <source>
        <dbReference type="ARBA" id="ARBA00022989"/>
    </source>
</evidence>
<dbReference type="InterPro" id="IPR006187">
    <property type="entry name" value="Claudin"/>
</dbReference>
<evidence type="ECO:0000313" key="13">
    <source>
        <dbReference type="Proteomes" id="UP000606274"/>
    </source>
</evidence>
<keyword evidence="5" id="KW-1003">Cell membrane</keyword>
<feature type="transmembrane region" description="Helical" evidence="11">
    <location>
        <begin position="164"/>
        <end position="186"/>
    </location>
</feature>
<dbReference type="GO" id="GO:0005198">
    <property type="term" value="F:structural molecule activity"/>
    <property type="evidence" value="ECO:0007669"/>
    <property type="project" value="InterPro"/>
</dbReference>
<dbReference type="EMBL" id="JABFDY010000003">
    <property type="protein sequence ID" value="KAF7709795.1"/>
    <property type="molecule type" value="Genomic_DNA"/>
</dbReference>
<dbReference type="AlphaFoldDB" id="A0A8T0BSE3"/>
<dbReference type="GO" id="GO:0005923">
    <property type="term" value="C:bicellular tight junction"/>
    <property type="evidence" value="ECO:0007669"/>
    <property type="project" value="UniProtKB-SubCell"/>
</dbReference>
<proteinExistence type="inferred from homology"/>
<evidence type="ECO:0000256" key="11">
    <source>
        <dbReference type="SAM" id="Phobius"/>
    </source>
</evidence>
<comment type="caution">
    <text evidence="12">The sequence shown here is derived from an EMBL/GenBank/DDBJ whole genome shotgun (WGS) entry which is preliminary data.</text>
</comment>
<dbReference type="Pfam" id="PF00822">
    <property type="entry name" value="PMP22_Claudin"/>
    <property type="match status" value="1"/>
</dbReference>
<feature type="transmembrane region" description="Helical" evidence="11">
    <location>
        <begin position="124"/>
        <end position="144"/>
    </location>
</feature>
<dbReference type="PRINTS" id="PR01077">
    <property type="entry name" value="CLAUDIN"/>
</dbReference>
<comment type="similarity">
    <text evidence="3">Belongs to the claudin family.</text>
</comment>
<feature type="transmembrane region" description="Helical" evidence="11">
    <location>
        <begin position="79"/>
        <end position="103"/>
    </location>
</feature>
<dbReference type="Proteomes" id="UP000606274">
    <property type="component" value="Unassembled WGS sequence"/>
</dbReference>
<evidence type="ECO:0000256" key="4">
    <source>
        <dbReference type="ARBA" id="ARBA00022427"/>
    </source>
</evidence>
<evidence type="ECO:0000256" key="6">
    <source>
        <dbReference type="ARBA" id="ARBA00022692"/>
    </source>
</evidence>
<organism evidence="12 13">
    <name type="scientific">Silurus meridionalis</name>
    <name type="common">Southern catfish</name>
    <name type="synonym">Silurus soldatovi meridionalis</name>
    <dbReference type="NCBI Taxonomy" id="175797"/>
    <lineage>
        <taxon>Eukaryota</taxon>
        <taxon>Metazoa</taxon>
        <taxon>Chordata</taxon>
        <taxon>Craniata</taxon>
        <taxon>Vertebrata</taxon>
        <taxon>Euteleostomi</taxon>
        <taxon>Actinopterygii</taxon>
        <taxon>Neopterygii</taxon>
        <taxon>Teleostei</taxon>
        <taxon>Ostariophysi</taxon>
        <taxon>Siluriformes</taxon>
        <taxon>Siluridae</taxon>
        <taxon>Silurus</taxon>
    </lineage>
</organism>
<evidence type="ECO:0000256" key="5">
    <source>
        <dbReference type="ARBA" id="ARBA00022475"/>
    </source>
</evidence>
<dbReference type="PANTHER" id="PTHR12002">
    <property type="entry name" value="CLAUDIN"/>
    <property type="match status" value="1"/>
</dbReference>
<keyword evidence="13" id="KW-1185">Reference proteome</keyword>
<feature type="region of interest" description="Disordered" evidence="10">
    <location>
        <begin position="218"/>
        <end position="252"/>
    </location>
</feature>
<keyword evidence="9 11" id="KW-0472">Membrane</keyword>
<dbReference type="InterPro" id="IPR004031">
    <property type="entry name" value="PMP22/EMP/MP20/Claudin"/>
</dbReference>